<dbReference type="EMBL" id="CP009933">
    <property type="protein sequence ID" value="AKA67792.1"/>
    <property type="molecule type" value="Genomic_DNA"/>
</dbReference>
<dbReference type="Pfam" id="PF01497">
    <property type="entry name" value="Peripla_BP_2"/>
    <property type="match status" value="1"/>
</dbReference>
<dbReference type="PANTHER" id="PTHR30535:SF7">
    <property type="entry name" value="IRON(III) DICITRATE-BINDING PROTEIN"/>
    <property type="match status" value="1"/>
</dbReference>
<evidence type="ECO:0000313" key="6">
    <source>
        <dbReference type="Proteomes" id="UP000033115"/>
    </source>
</evidence>
<dbReference type="InterPro" id="IPR050902">
    <property type="entry name" value="ABC_Transporter_SBP"/>
</dbReference>
<keyword evidence="2" id="KW-0175">Coiled coil</keyword>
<evidence type="ECO:0000256" key="1">
    <source>
        <dbReference type="ARBA" id="ARBA00008814"/>
    </source>
</evidence>
<keyword evidence="3" id="KW-0732">Signal</keyword>
<feature type="domain" description="Fe/B12 periplasmic-binding" evidence="4">
    <location>
        <begin position="71"/>
        <end position="336"/>
    </location>
</feature>
<dbReference type="AlphaFoldDB" id="A0A0E3JM89"/>
<sequence length="339" mass="37419">MKKIKLLCLSSVLIVSLSAFAGCSSSKEKVSNDKNTEAQSSTYKPVTITVDLLRNGKGEKVTETFKAPPKKAVALGDEFTDILLDLGLEKNIVGRTENGCKAVRTTFNDVRKNVPVLADKNLSQEKLLSVQPDFIIGWDSNFSDKKFGKEFCEKNGISIYTPKFTGDHATIQDLYTDYITLGQIFNVSSKAEARVKDMKAKVSKVQDKIKTVKNDPQKIFIYDSGENAPFTGCQGLPGDLIKIAGGKNIFDDIDKGWANVSWEEVVKRNPQVIIIMNYGTSDAEKKEKFLYSNPALKDVEAIKNKRVYPITLTDVEGSAGTAEVVNDLAKAFYPSVFNN</sequence>
<evidence type="ECO:0000313" key="5">
    <source>
        <dbReference type="EMBL" id="AKA67792.1"/>
    </source>
</evidence>
<evidence type="ECO:0000256" key="3">
    <source>
        <dbReference type="SAM" id="SignalP"/>
    </source>
</evidence>
<proteinExistence type="inferred from homology"/>
<evidence type="ECO:0000259" key="4">
    <source>
        <dbReference type="PROSITE" id="PS50983"/>
    </source>
</evidence>
<accession>A0A0E3JM89</accession>
<dbReference type="Proteomes" id="UP000033115">
    <property type="component" value="Chromosome"/>
</dbReference>
<reference evidence="5 6" key="1">
    <citation type="journal article" date="2015" name="J. Biotechnol.">
        <title>Complete genome sequence of a malodorant-producing acetogen, Clostridium scatologenes ATCC 25775(T).</title>
        <authorList>
            <person name="Zhu Z."/>
            <person name="Guo T."/>
            <person name="Zheng H."/>
            <person name="Song T."/>
            <person name="Ouyang P."/>
            <person name="Xie J."/>
        </authorList>
    </citation>
    <scope>NUCLEOTIDE SEQUENCE [LARGE SCALE GENOMIC DNA]</scope>
    <source>
        <strain evidence="5 6">ATCC 25775</strain>
    </source>
</reference>
<dbReference type="KEGG" id="csq:CSCA_0667"/>
<dbReference type="Gene3D" id="3.40.50.1980">
    <property type="entry name" value="Nitrogenase molybdenum iron protein domain"/>
    <property type="match status" value="2"/>
</dbReference>
<dbReference type="PROSITE" id="PS50983">
    <property type="entry name" value="FE_B12_PBP"/>
    <property type="match status" value="1"/>
</dbReference>
<protein>
    <recommendedName>
        <fullName evidence="4">Fe/B12 periplasmic-binding domain-containing protein</fullName>
    </recommendedName>
</protein>
<evidence type="ECO:0000256" key="2">
    <source>
        <dbReference type="SAM" id="Coils"/>
    </source>
</evidence>
<dbReference type="RefSeq" id="WP_029160879.1">
    <property type="nucleotide sequence ID" value="NZ_CP009933.1"/>
</dbReference>
<feature type="coiled-coil region" evidence="2">
    <location>
        <begin position="188"/>
        <end position="215"/>
    </location>
</feature>
<dbReference type="PANTHER" id="PTHR30535">
    <property type="entry name" value="VITAMIN B12-BINDING PROTEIN"/>
    <property type="match status" value="1"/>
</dbReference>
<dbReference type="HOGENOM" id="CLU_038034_7_0_9"/>
<dbReference type="SUPFAM" id="SSF53807">
    <property type="entry name" value="Helical backbone' metal receptor"/>
    <property type="match status" value="1"/>
</dbReference>
<feature type="signal peptide" evidence="3">
    <location>
        <begin position="1"/>
        <end position="21"/>
    </location>
</feature>
<name>A0A0E3JM89_CLOSL</name>
<dbReference type="InterPro" id="IPR002491">
    <property type="entry name" value="ABC_transptr_periplasmic_BD"/>
</dbReference>
<comment type="similarity">
    <text evidence="1">Belongs to the bacterial solute-binding protein 8 family.</text>
</comment>
<dbReference type="PROSITE" id="PS51257">
    <property type="entry name" value="PROKAR_LIPOPROTEIN"/>
    <property type="match status" value="1"/>
</dbReference>
<keyword evidence="6" id="KW-1185">Reference proteome</keyword>
<feature type="chain" id="PRO_5039497793" description="Fe/B12 periplasmic-binding domain-containing protein" evidence="3">
    <location>
        <begin position="22"/>
        <end position="339"/>
    </location>
</feature>
<organism evidence="5 6">
    <name type="scientific">Clostridium scatologenes</name>
    <dbReference type="NCBI Taxonomy" id="1548"/>
    <lineage>
        <taxon>Bacteria</taxon>
        <taxon>Bacillati</taxon>
        <taxon>Bacillota</taxon>
        <taxon>Clostridia</taxon>
        <taxon>Eubacteriales</taxon>
        <taxon>Clostridiaceae</taxon>
        <taxon>Clostridium</taxon>
    </lineage>
</organism>
<gene>
    <name evidence="5" type="ORF">CSCA_0667</name>
</gene>
<dbReference type="STRING" id="1548.CSCA_0667"/>